<feature type="compositionally biased region" description="Pro residues" evidence="1">
    <location>
        <begin position="126"/>
        <end position="137"/>
    </location>
</feature>
<dbReference type="AlphaFoldDB" id="A0A7Z0QP97"/>
<gene>
    <name evidence="2" type="ORF">H0E82_05360</name>
</gene>
<dbReference type="Proteomes" id="UP000589896">
    <property type="component" value="Unassembled WGS sequence"/>
</dbReference>
<comment type="caution">
    <text evidence="2">The sequence shown here is derived from an EMBL/GenBank/DDBJ whole genome shotgun (WGS) entry which is preliminary data.</text>
</comment>
<evidence type="ECO:0000313" key="3">
    <source>
        <dbReference type="Proteomes" id="UP000589896"/>
    </source>
</evidence>
<dbReference type="EMBL" id="JACCJZ010000013">
    <property type="protein sequence ID" value="NYZ62188.1"/>
    <property type="molecule type" value="Genomic_DNA"/>
</dbReference>
<feature type="region of interest" description="Disordered" evidence="1">
    <location>
        <begin position="116"/>
        <end position="137"/>
    </location>
</feature>
<evidence type="ECO:0000256" key="1">
    <source>
        <dbReference type="SAM" id="MobiDB-lite"/>
    </source>
</evidence>
<proteinExistence type="predicted"/>
<feature type="compositionally biased region" description="Basic residues" evidence="1">
    <location>
        <begin position="1"/>
        <end position="17"/>
    </location>
</feature>
<feature type="region of interest" description="Disordered" evidence="1">
    <location>
        <begin position="1"/>
        <end position="34"/>
    </location>
</feature>
<evidence type="ECO:0000313" key="2">
    <source>
        <dbReference type="EMBL" id="NYZ62188.1"/>
    </source>
</evidence>
<sequence>MSRLSKSRRDARRKSAPRRADLRGGASQIHAQLRDPDDRVLAGAMFQDGEWILVLGGEPVTRTPSAAMLLAMLRHTASLRDARGVVTRLSVSKALDAAASAEAEAAGRTLAAHLDWLEAERRTRNDPPPPPPPPTAH</sequence>
<keyword evidence="3" id="KW-1185">Reference proteome</keyword>
<feature type="compositionally biased region" description="Basic and acidic residues" evidence="1">
    <location>
        <begin position="116"/>
        <end position="125"/>
    </location>
</feature>
<dbReference type="RefSeq" id="WP_180544422.1">
    <property type="nucleotide sequence ID" value="NZ_JACCJZ010000013.1"/>
</dbReference>
<organism evidence="2 3">
    <name type="scientific">Luteimonas deserti</name>
    <dbReference type="NCBI Taxonomy" id="2752306"/>
    <lineage>
        <taxon>Bacteria</taxon>
        <taxon>Pseudomonadati</taxon>
        <taxon>Pseudomonadota</taxon>
        <taxon>Gammaproteobacteria</taxon>
        <taxon>Lysobacterales</taxon>
        <taxon>Lysobacteraceae</taxon>
        <taxon>Luteimonas</taxon>
    </lineage>
</organism>
<protein>
    <submittedName>
        <fullName evidence="2">Uncharacterized protein</fullName>
    </submittedName>
</protein>
<reference evidence="2 3" key="1">
    <citation type="submission" date="2020-07" db="EMBL/GenBank/DDBJ databases">
        <title>isolation of Luteimonas sp. SJ-16.</title>
        <authorList>
            <person name="Huang X.-X."/>
            <person name="Xu L."/>
            <person name="Sun J.-Q."/>
        </authorList>
    </citation>
    <scope>NUCLEOTIDE SEQUENCE [LARGE SCALE GENOMIC DNA]</scope>
    <source>
        <strain evidence="2 3">SJ-16</strain>
    </source>
</reference>
<name>A0A7Z0QP97_9GAMM</name>
<accession>A0A7Z0QP97</accession>